<dbReference type="Ensembl" id="ENSCUST00005010641.1">
    <property type="protein sequence ID" value="ENSCUSP00005010207.1"/>
    <property type="gene ID" value="ENSCUSG00005006471.1"/>
</dbReference>
<sequence>MSGLLAALVAVSQKAAEVARLCRAEEPLFRLLVAEKTGPERNARFLQDFKTLADVLIQEVIKHDLGTQVGTFPELRGHIHGEESNEFRDAEGDVTLPRVPVSQGPHTGVSGAVAESGVPVPCPCG</sequence>
<dbReference type="SUPFAM" id="SSF56655">
    <property type="entry name" value="Carbohydrate phosphatase"/>
    <property type="match status" value="1"/>
</dbReference>
<reference evidence="1" key="3">
    <citation type="submission" date="2025-09" db="UniProtKB">
        <authorList>
            <consortium name="Ensembl"/>
        </authorList>
    </citation>
    <scope>IDENTIFICATION</scope>
</reference>
<evidence type="ECO:0000313" key="2">
    <source>
        <dbReference type="Proteomes" id="UP000694563"/>
    </source>
</evidence>
<name>A0A8C3UBS0_CATUS</name>
<proteinExistence type="predicted"/>
<reference evidence="1" key="2">
    <citation type="submission" date="2025-08" db="UniProtKB">
        <authorList>
            <consortium name="Ensembl"/>
        </authorList>
    </citation>
    <scope>IDENTIFICATION</scope>
</reference>
<keyword evidence="2" id="KW-1185">Reference proteome</keyword>
<dbReference type="AlphaFoldDB" id="A0A8C3UBS0"/>
<dbReference type="Gene3D" id="3.30.540.10">
    <property type="entry name" value="Fructose-1,6-Bisphosphatase, subunit A, domain 1"/>
    <property type="match status" value="1"/>
</dbReference>
<accession>A0A8C3UBS0</accession>
<evidence type="ECO:0000313" key="1">
    <source>
        <dbReference type="Ensembl" id="ENSCUSP00005010207.1"/>
    </source>
</evidence>
<organism evidence="1 2">
    <name type="scientific">Catharus ustulatus</name>
    <name type="common">Russet-backed thrush</name>
    <name type="synonym">Hylocichla ustulatus</name>
    <dbReference type="NCBI Taxonomy" id="91951"/>
    <lineage>
        <taxon>Eukaryota</taxon>
        <taxon>Metazoa</taxon>
        <taxon>Chordata</taxon>
        <taxon>Craniata</taxon>
        <taxon>Vertebrata</taxon>
        <taxon>Euteleostomi</taxon>
        <taxon>Archelosauria</taxon>
        <taxon>Archosauria</taxon>
        <taxon>Dinosauria</taxon>
        <taxon>Saurischia</taxon>
        <taxon>Theropoda</taxon>
        <taxon>Coelurosauria</taxon>
        <taxon>Aves</taxon>
        <taxon>Neognathae</taxon>
        <taxon>Neoaves</taxon>
        <taxon>Telluraves</taxon>
        <taxon>Australaves</taxon>
        <taxon>Passeriformes</taxon>
        <taxon>Turdidae</taxon>
        <taxon>Catharus</taxon>
    </lineage>
</organism>
<evidence type="ECO:0008006" key="3">
    <source>
        <dbReference type="Google" id="ProtNLM"/>
    </source>
</evidence>
<reference evidence="1" key="1">
    <citation type="submission" date="2020-10" db="EMBL/GenBank/DDBJ databases">
        <title>Catharus ustulatus (Swainson's thrush) genome, bCatUst1, primary haplotype v2.</title>
        <authorList>
            <person name="Delmore K."/>
            <person name="Vafadar M."/>
            <person name="Formenti G."/>
            <person name="Chow W."/>
            <person name="Pelan S."/>
            <person name="Howe K."/>
            <person name="Rhie A."/>
            <person name="Mountcastle J."/>
            <person name="Haase B."/>
            <person name="Fedrigo O."/>
            <person name="Jarvis E.D."/>
        </authorList>
    </citation>
    <scope>NUCLEOTIDE SEQUENCE [LARGE SCALE GENOMIC DNA]</scope>
</reference>
<protein>
    <recommendedName>
        <fullName evidence="3">INPP phosphatase</fullName>
    </recommendedName>
</protein>
<gene>
    <name evidence="1" type="primary">INPP1</name>
</gene>
<dbReference type="Proteomes" id="UP000694563">
    <property type="component" value="Chromosome 31"/>
</dbReference>